<keyword evidence="4" id="KW-0067">ATP-binding</keyword>
<evidence type="ECO:0000256" key="1">
    <source>
        <dbReference type="ARBA" id="ARBA00022801"/>
    </source>
</evidence>
<dbReference type="Gene3D" id="3.40.50.10810">
    <property type="entry name" value="Tandem AAA-ATPase domain"/>
    <property type="match status" value="1"/>
</dbReference>
<dbReference type="InterPro" id="IPR038718">
    <property type="entry name" value="SNF2-like_sf"/>
</dbReference>
<keyword evidence="4" id="KW-0347">Helicase</keyword>
<evidence type="ECO:0000313" key="4">
    <source>
        <dbReference type="EMBL" id="TWJ13671.1"/>
    </source>
</evidence>
<dbReference type="PROSITE" id="PS51192">
    <property type="entry name" value="HELICASE_ATP_BIND_1"/>
    <property type="match status" value="1"/>
</dbReference>
<dbReference type="InterPro" id="IPR014001">
    <property type="entry name" value="Helicase_ATP-bd"/>
</dbReference>
<protein>
    <submittedName>
        <fullName evidence="4">Helicase-like protein</fullName>
    </submittedName>
</protein>
<gene>
    <name evidence="4" type="ORF">JN12_03723</name>
</gene>
<reference evidence="4 5" key="1">
    <citation type="submission" date="2019-07" db="EMBL/GenBank/DDBJ databases">
        <title>Genomic Encyclopedia of Archaeal and Bacterial Type Strains, Phase II (KMG-II): from individual species to whole genera.</title>
        <authorList>
            <person name="Goeker M."/>
        </authorList>
    </citation>
    <scope>NUCLEOTIDE SEQUENCE [LARGE SCALE GENOMIC DNA]</scope>
    <source>
        <strain evidence="4 5">ATCC BAA-1139</strain>
    </source>
</reference>
<dbReference type="Pfam" id="PF00271">
    <property type="entry name" value="Helicase_C"/>
    <property type="match status" value="1"/>
</dbReference>
<organism evidence="4 5">
    <name type="scientific">Geobacter argillaceus</name>
    <dbReference type="NCBI Taxonomy" id="345631"/>
    <lineage>
        <taxon>Bacteria</taxon>
        <taxon>Pseudomonadati</taxon>
        <taxon>Thermodesulfobacteriota</taxon>
        <taxon>Desulfuromonadia</taxon>
        <taxon>Geobacterales</taxon>
        <taxon>Geobacteraceae</taxon>
        <taxon>Geobacter</taxon>
    </lineage>
</organism>
<keyword evidence="4" id="KW-0547">Nucleotide-binding</keyword>
<accession>A0A562V702</accession>
<dbReference type="InterPro" id="IPR049730">
    <property type="entry name" value="SNF2/RAD54-like_C"/>
</dbReference>
<dbReference type="GO" id="GO:0005524">
    <property type="term" value="F:ATP binding"/>
    <property type="evidence" value="ECO:0007669"/>
    <property type="project" value="InterPro"/>
</dbReference>
<name>A0A562V702_9BACT</name>
<dbReference type="InterPro" id="IPR001650">
    <property type="entry name" value="Helicase_C-like"/>
</dbReference>
<proteinExistence type="predicted"/>
<feature type="domain" description="Helicase C-terminal" evidence="3">
    <location>
        <begin position="304"/>
        <end position="465"/>
    </location>
</feature>
<dbReference type="Pfam" id="PF00176">
    <property type="entry name" value="SNF2-rel_dom"/>
    <property type="match status" value="1"/>
</dbReference>
<dbReference type="SUPFAM" id="SSF52540">
    <property type="entry name" value="P-loop containing nucleoside triphosphate hydrolases"/>
    <property type="match status" value="2"/>
</dbReference>
<dbReference type="SMART" id="SM00487">
    <property type="entry name" value="DEXDc"/>
    <property type="match status" value="1"/>
</dbReference>
<dbReference type="GO" id="GO:0016787">
    <property type="term" value="F:hydrolase activity"/>
    <property type="evidence" value="ECO:0007669"/>
    <property type="project" value="UniProtKB-KW"/>
</dbReference>
<dbReference type="SMART" id="SM00490">
    <property type="entry name" value="HELICc"/>
    <property type="match status" value="1"/>
</dbReference>
<dbReference type="PANTHER" id="PTHR10799">
    <property type="entry name" value="SNF2/RAD54 HELICASE FAMILY"/>
    <property type="match status" value="1"/>
</dbReference>
<dbReference type="GO" id="GO:0004386">
    <property type="term" value="F:helicase activity"/>
    <property type="evidence" value="ECO:0007669"/>
    <property type="project" value="UniProtKB-KW"/>
</dbReference>
<dbReference type="InterPro" id="IPR000330">
    <property type="entry name" value="SNF2_N"/>
</dbReference>
<feature type="domain" description="Helicase ATP-binding" evidence="2">
    <location>
        <begin position="18"/>
        <end position="181"/>
    </location>
</feature>
<dbReference type="InterPro" id="IPR027417">
    <property type="entry name" value="P-loop_NTPase"/>
</dbReference>
<dbReference type="Gene3D" id="3.40.50.300">
    <property type="entry name" value="P-loop containing nucleotide triphosphate hydrolases"/>
    <property type="match status" value="1"/>
</dbReference>
<dbReference type="Proteomes" id="UP000319449">
    <property type="component" value="Unassembled WGS sequence"/>
</dbReference>
<dbReference type="CDD" id="cd18793">
    <property type="entry name" value="SF2_C_SNF"/>
    <property type="match status" value="1"/>
</dbReference>
<dbReference type="EMBL" id="VLLN01000036">
    <property type="protein sequence ID" value="TWJ13671.1"/>
    <property type="molecule type" value="Genomic_DNA"/>
</dbReference>
<dbReference type="AlphaFoldDB" id="A0A562V702"/>
<comment type="caution">
    <text evidence="4">The sequence shown here is derived from an EMBL/GenBank/DDBJ whole genome shotgun (WGS) entry which is preliminary data.</text>
</comment>
<evidence type="ECO:0000259" key="3">
    <source>
        <dbReference type="PROSITE" id="PS51194"/>
    </source>
</evidence>
<evidence type="ECO:0000313" key="5">
    <source>
        <dbReference type="Proteomes" id="UP000319449"/>
    </source>
</evidence>
<keyword evidence="5" id="KW-1185">Reference proteome</keyword>
<dbReference type="PROSITE" id="PS51194">
    <property type="entry name" value="HELICASE_CTER"/>
    <property type="match status" value="1"/>
</dbReference>
<sequence length="476" mass="54658">MQNYEAKTQALPHQIEAVNYIDQHQEIALFDEQGLGKTKIVIEALCLAMKRGEIEGVLVVAPMSLLYNWEQEVSKHSFLIPIVLKGTRREKRYKFLTGANFYITNYEAVIAELERIKRFCKSFNIAIVLDESARIKDPLTQTAKALFELRAFSKKRIIISGTPVANKPADLWAQYFFLDGGKLFGDDFNVFKSHFNEKDSAYRIQLQDLQKQVTAHSIRRCKNDVLELPEKIFTNIYVELCGKQLDMYVTLREELRLEVARISGEIIIDEADNILKKLLRLTQIASNPALIDKSYSEEPAKYLMLDSLINDVILRSEKAIIWTGFVENILLLKNRFSIHKPLVIYGDVPIKERADIVKDFQESDINKILIANPSAAREGLTLTRANNAIYLDRNFNLVDYLQSQDRIHRISQDKECNIYKIMAKNSIDEYIDRIIEVKKDIAQFVQGDSNEVALDSFEFLLNKSELLNLLGGQHGS</sequence>
<keyword evidence="1" id="KW-0378">Hydrolase</keyword>
<evidence type="ECO:0000259" key="2">
    <source>
        <dbReference type="PROSITE" id="PS51192"/>
    </source>
</evidence>